<dbReference type="InterPro" id="IPR013783">
    <property type="entry name" value="Ig-like_fold"/>
</dbReference>
<sequence>MIILLVVFLVLSYIFFAIGLKLIIQGSLFVSNIFNNNQTTTTSTSSNFFGTVDLDAPPTATNSARIILTGQVSNFDQLDFFINGEKVKTVDVTDKTTFSQKVGDLQKESNTLYVRAQTNDEKEFKTSSKFTVIYKNDKPKLNISEPQDNSQTSKNEIPVVGTTDKDVSLTLNSRPLVVDYDGSFKNTVRLNEGENKLVFVATDIAGNQESKTITIKYQKED</sequence>
<evidence type="ECO:0000313" key="2">
    <source>
        <dbReference type="Proteomes" id="UP000176803"/>
    </source>
</evidence>
<reference evidence="1 2" key="1">
    <citation type="journal article" date="2016" name="Nat. Commun.">
        <title>Thousands of microbial genomes shed light on interconnected biogeochemical processes in an aquifer system.</title>
        <authorList>
            <person name="Anantharaman K."/>
            <person name="Brown C.T."/>
            <person name="Hug L.A."/>
            <person name="Sharon I."/>
            <person name="Castelle C.J."/>
            <person name="Probst A.J."/>
            <person name="Thomas B.C."/>
            <person name="Singh A."/>
            <person name="Wilkins M.J."/>
            <person name="Karaoz U."/>
            <person name="Brodie E.L."/>
            <person name="Williams K.H."/>
            <person name="Hubbard S.S."/>
            <person name="Banfield J.F."/>
        </authorList>
    </citation>
    <scope>NUCLEOTIDE SEQUENCE [LARGE SCALE GENOMIC DNA]</scope>
</reference>
<dbReference type="Gene3D" id="2.60.40.10">
    <property type="entry name" value="Immunoglobulins"/>
    <property type="match status" value="2"/>
</dbReference>
<dbReference type="Proteomes" id="UP000176803">
    <property type="component" value="Unassembled WGS sequence"/>
</dbReference>
<gene>
    <name evidence="1" type="ORF">A3F03_05150</name>
</gene>
<organism evidence="1 2">
    <name type="scientific">Candidatus Roizmanbacteria bacterium RIFCSPHIGHO2_12_FULL_41_11</name>
    <dbReference type="NCBI Taxonomy" id="1802052"/>
    <lineage>
        <taxon>Bacteria</taxon>
        <taxon>Candidatus Roizmaniibacteriota</taxon>
    </lineage>
</organism>
<name>A0A1F7I4G1_9BACT</name>
<evidence type="ECO:0008006" key="3">
    <source>
        <dbReference type="Google" id="ProtNLM"/>
    </source>
</evidence>
<accession>A0A1F7I4G1</accession>
<dbReference type="AlphaFoldDB" id="A0A1F7I4G1"/>
<dbReference type="Pfam" id="PF09136">
    <property type="entry name" value="Glucodextran_B"/>
    <property type="match status" value="1"/>
</dbReference>
<protein>
    <recommendedName>
        <fullName evidence="3">Bacterial Ig-like domain-containing protein</fullName>
    </recommendedName>
</protein>
<dbReference type="EMBL" id="MGAC01000022">
    <property type="protein sequence ID" value="OGK38152.1"/>
    <property type="molecule type" value="Genomic_DNA"/>
</dbReference>
<proteinExistence type="predicted"/>
<comment type="caution">
    <text evidence="1">The sequence shown here is derived from an EMBL/GenBank/DDBJ whole genome shotgun (WGS) entry which is preliminary data.</text>
</comment>
<evidence type="ECO:0000313" key="1">
    <source>
        <dbReference type="EMBL" id="OGK38152.1"/>
    </source>
</evidence>